<dbReference type="InterPro" id="IPR015422">
    <property type="entry name" value="PyrdxlP-dep_Trfase_small"/>
</dbReference>
<dbReference type="GO" id="GO:0031071">
    <property type="term" value="F:cysteine desulfurase activity"/>
    <property type="evidence" value="ECO:0007669"/>
    <property type="project" value="UniProtKB-EC"/>
</dbReference>
<evidence type="ECO:0000256" key="1">
    <source>
        <dbReference type="ARBA" id="ARBA00001933"/>
    </source>
</evidence>
<comment type="catalytic activity">
    <reaction evidence="3">
        <text>(sulfur carrier)-H + L-cysteine = (sulfur carrier)-SH + L-alanine</text>
        <dbReference type="Rhea" id="RHEA:43892"/>
        <dbReference type="Rhea" id="RHEA-COMP:14737"/>
        <dbReference type="Rhea" id="RHEA-COMP:14739"/>
        <dbReference type="ChEBI" id="CHEBI:29917"/>
        <dbReference type="ChEBI" id="CHEBI:35235"/>
        <dbReference type="ChEBI" id="CHEBI:57972"/>
        <dbReference type="ChEBI" id="CHEBI:64428"/>
        <dbReference type="EC" id="2.8.1.7"/>
    </reaction>
</comment>
<evidence type="ECO:0000259" key="4">
    <source>
        <dbReference type="Pfam" id="PF00266"/>
    </source>
</evidence>
<protein>
    <recommendedName>
        <fullName evidence="4">Aminotransferase class V domain-containing protein</fullName>
    </recommendedName>
</protein>
<comment type="similarity">
    <text evidence="2">Belongs to the class-V pyridoxal-phosphate-dependent aminotransferase family. NifS/IscS subfamily.</text>
</comment>
<proteinExistence type="inferred from homology"/>
<organism evidence="5 6">
    <name type="scientific">Candidatus Giovannonibacteria bacterium RIFCSPLOWO2_01_FULL_44_16</name>
    <dbReference type="NCBI Taxonomy" id="1798348"/>
    <lineage>
        <taxon>Bacteria</taxon>
        <taxon>Candidatus Giovannoniibacteriota</taxon>
    </lineage>
</organism>
<dbReference type="EMBL" id="MFIA01000034">
    <property type="protein sequence ID" value="OGF82005.1"/>
    <property type="molecule type" value="Genomic_DNA"/>
</dbReference>
<dbReference type="Pfam" id="PF00266">
    <property type="entry name" value="Aminotran_5"/>
    <property type="match status" value="3"/>
</dbReference>
<dbReference type="Proteomes" id="UP000178046">
    <property type="component" value="Unassembled WGS sequence"/>
</dbReference>
<name>A0A1F5X274_9BACT</name>
<gene>
    <name evidence="5" type="ORF">A2924_04340</name>
</gene>
<evidence type="ECO:0000313" key="5">
    <source>
        <dbReference type="EMBL" id="OGF82005.1"/>
    </source>
</evidence>
<sequence>MHRIYLDHAATTPLDQRVKDAMEPFWADNFGNAGGLYEEGRIVKEAMQKSRETIAKLIGAKSDEIIFTSGGTESDNLAIFGVARAVAPPSSKSDFPGKSDFFPGEARPHLITTKFEHHAVLTPCEQLAREGFDVTLLDVGEDGVVNPEDVRKALRPETILVSIMYANNEIGTIQPIAEIGKILKEYRVAKGEPNAQVLRGLAQGDGDDLPADRQGRAILQSRLQSNRGFTTKSGQENMRAGAKSGAEAIFGKQYPYFHTDACQAAGYLDLNVNNLGVDLMTVNGSKIYGPKGVGFLYKRTGVKIKPQIIGGGQEMRMRSGTENIPLIVGLAKAFEIAQSERISEADRLTPLRNYFIEKIMKKIPKVVLNGHALKRLPNNINVSILDIEGESLVLYLDAKGISFSTGSACTSESLDPSHVILALGKPYEFAHSSMRFSLGCRTTKEELDHVLEVLPATVEWLRKVSPVSIDMNAKSMSHPEAFAGENLRVKAKSKSYK</sequence>
<dbReference type="AlphaFoldDB" id="A0A1F5X274"/>
<dbReference type="PANTHER" id="PTHR11601">
    <property type="entry name" value="CYSTEINE DESULFURYLASE FAMILY MEMBER"/>
    <property type="match status" value="1"/>
</dbReference>
<dbReference type="InterPro" id="IPR015421">
    <property type="entry name" value="PyrdxlP-dep_Trfase_major"/>
</dbReference>
<reference evidence="5 6" key="1">
    <citation type="journal article" date="2016" name="Nat. Commun.">
        <title>Thousands of microbial genomes shed light on interconnected biogeochemical processes in an aquifer system.</title>
        <authorList>
            <person name="Anantharaman K."/>
            <person name="Brown C.T."/>
            <person name="Hug L.A."/>
            <person name="Sharon I."/>
            <person name="Castelle C.J."/>
            <person name="Probst A.J."/>
            <person name="Thomas B.C."/>
            <person name="Singh A."/>
            <person name="Wilkins M.J."/>
            <person name="Karaoz U."/>
            <person name="Brodie E.L."/>
            <person name="Williams K.H."/>
            <person name="Hubbard S.S."/>
            <person name="Banfield J.F."/>
        </authorList>
    </citation>
    <scope>NUCLEOTIDE SEQUENCE [LARGE SCALE GENOMIC DNA]</scope>
</reference>
<feature type="domain" description="Aminotransferase class V" evidence="4">
    <location>
        <begin position="107"/>
        <end position="187"/>
    </location>
</feature>
<dbReference type="SUPFAM" id="SSF53383">
    <property type="entry name" value="PLP-dependent transferases"/>
    <property type="match status" value="2"/>
</dbReference>
<comment type="caution">
    <text evidence="5">The sequence shown here is derived from an EMBL/GenBank/DDBJ whole genome shotgun (WGS) entry which is preliminary data.</text>
</comment>
<evidence type="ECO:0000313" key="6">
    <source>
        <dbReference type="Proteomes" id="UP000178046"/>
    </source>
</evidence>
<evidence type="ECO:0000256" key="2">
    <source>
        <dbReference type="ARBA" id="ARBA00006490"/>
    </source>
</evidence>
<dbReference type="InterPro" id="IPR015424">
    <property type="entry name" value="PyrdxlP-dep_Trfase"/>
</dbReference>
<dbReference type="Gene3D" id="3.40.640.10">
    <property type="entry name" value="Type I PLP-dependent aspartate aminotransferase-like (Major domain)"/>
    <property type="match status" value="1"/>
</dbReference>
<evidence type="ECO:0000256" key="3">
    <source>
        <dbReference type="ARBA" id="ARBA00050776"/>
    </source>
</evidence>
<dbReference type="Gene3D" id="3.90.1150.10">
    <property type="entry name" value="Aspartate Aminotransferase, domain 1"/>
    <property type="match status" value="1"/>
</dbReference>
<dbReference type="InterPro" id="IPR000192">
    <property type="entry name" value="Aminotrans_V_dom"/>
</dbReference>
<comment type="cofactor">
    <cofactor evidence="1">
        <name>pyridoxal 5'-phosphate</name>
        <dbReference type="ChEBI" id="CHEBI:597326"/>
    </cofactor>
</comment>
<dbReference type="PANTHER" id="PTHR11601:SF34">
    <property type="entry name" value="CYSTEINE DESULFURASE"/>
    <property type="match status" value="1"/>
</dbReference>
<accession>A0A1F5X274</accession>
<feature type="domain" description="Aminotransferase class V" evidence="4">
    <location>
        <begin position="4"/>
        <end position="86"/>
    </location>
</feature>
<feature type="domain" description="Aminotransferase class V" evidence="4">
    <location>
        <begin position="256"/>
        <end position="449"/>
    </location>
</feature>